<dbReference type="RefSeq" id="WP_090630102.1">
    <property type="nucleotide sequence ID" value="NZ_FOCP01000007.1"/>
</dbReference>
<dbReference type="AlphaFoldDB" id="A0A1H8DMD8"/>
<gene>
    <name evidence="2" type="ORF">SAMN05216325_10789</name>
</gene>
<evidence type="ECO:0000313" key="3">
    <source>
        <dbReference type="Proteomes" id="UP000199459"/>
    </source>
</evidence>
<dbReference type="Proteomes" id="UP000199459">
    <property type="component" value="Unassembled WGS sequence"/>
</dbReference>
<protein>
    <recommendedName>
        <fullName evidence="4">Cell division protein ZapB</fullName>
    </recommendedName>
</protein>
<accession>A0A1H8DMD8</accession>
<feature type="coiled-coil region" evidence="1">
    <location>
        <begin position="5"/>
        <end position="46"/>
    </location>
</feature>
<organism evidence="2 3">
    <name type="scientific">Nitrosomonas marina</name>
    <dbReference type="NCBI Taxonomy" id="917"/>
    <lineage>
        <taxon>Bacteria</taxon>
        <taxon>Pseudomonadati</taxon>
        <taxon>Pseudomonadota</taxon>
        <taxon>Betaproteobacteria</taxon>
        <taxon>Nitrosomonadales</taxon>
        <taxon>Nitrosomonadaceae</taxon>
        <taxon>Nitrosomonas</taxon>
    </lineage>
</organism>
<proteinExistence type="predicted"/>
<keyword evidence="1" id="KW-0175">Coiled coil</keyword>
<dbReference type="OrthoDB" id="9181920at2"/>
<evidence type="ECO:0000313" key="2">
    <source>
        <dbReference type="EMBL" id="SEN08315.1"/>
    </source>
</evidence>
<evidence type="ECO:0008006" key="4">
    <source>
        <dbReference type="Google" id="ProtNLM"/>
    </source>
</evidence>
<evidence type="ECO:0000256" key="1">
    <source>
        <dbReference type="SAM" id="Coils"/>
    </source>
</evidence>
<dbReference type="STRING" id="917.SAMN05216326_10545"/>
<dbReference type="EMBL" id="FOCP01000007">
    <property type="protein sequence ID" value="SEN08315.1"/>
    <property type="molecule type" value="Genomic_DNA"/>
</dbReference>
<name>A0A1H8DMD8_9PROT</name>
<reference evidence="2 3" key="1">
    <citation type="submission" date="2016-10" db="EMBL/GenBank/DDBJ databases">
        <authorList>
            <person name="de Groot N.N."/>
        </authorList>
    </citation>
    <scope>NUCLEOTIDE SEQUENCE [LARGE SCALE GENOMIC DNA]</scope>
    <source>
        <strain evidence="2 3">Nm22</strain>
    </source>
</reference>
<sequence>MDSELKFLAEEVDRLIRLYQEISIENTKLRQQLAETSARNEKLTEKIHIASSRLEILLQHLPDHE</sequence>